<comment type="caution">
    <text evidence="8">The sequence shown here is derived from an EMBL/GenBank/DDBJ whole genome shotgun (WGS) entry which is preliminary data.</text>
</comment>
<evidence type="ECO:0000256" key="6">
    <source>
        <dbReference type="SAM" id="MobiDB-lite"/>
    </source>
</evidence>
<reference evidence="9" key="1">
    <citation type="journal article" date="2016" name="Genome Announc.">
        <title>Genome sequences of three species of Hanseniaspora isolated from spontaneous wine fermentations.</title>
        <authorList>
            <person name="Sternes P.R."/>
            <person name="Lee D."/>
            <person name="Kutyna D.R."/>
            <person name="Borneman A.R."/>
        </authorList>
    </citation>
    <scope>NUCLEOTIDE SEQUENCE [LARGE SCALE GENOMIC DNA]</scope>
    <source>
        <strain evidence="9">AWRI3579</strain>
    </source>
</reference>
<dbReference type="InterPro" id="IPR039361">
    <property type="entry name" value="Cyclin"/>
</dbReference>
<evidence type="ECO:0000256" key="5">
    <source>
        <dbReference type="RuleBase" id="RU000383"/>
    </source>
</evidence>
<evidence type="ECO:0000259" key="7">
    <source>
        <dbReference type="SMART" id="SM00385"/>
    </source>
</evidence>
<dbReference type="EMBL" id="LPNM01000006">
    <property type="protein sequence ID" value="OEJ86039.1"/>
    <property type="molecule type" value="Genomic_DNA"/>
</dbReference>
<dbReference type="GO" id="GO:0051726">
    <property type="term" value="P:regulation of cell cycle"/>
    <property type="evidence" value="ECO:0007669"/>
    <property type="project" value="UniProtKB-ARBA"/>
</dbReference>
<dbReference type="InterPro" id="IPR036915">
    <property type="entry name" value="Cyclin-like_sf"/>
</dbReference>
<feature type="compositionally biased region" description="Low complexity" evidence="6">
    <location>
        <begin position="200"/>
        <end position="227"/>
    </location>
</feature>
<dbReference type="STRING" id="56408.A0A1E5RGK1"/>
<sequence>MLIHKEKLCFAENTLKPYSTDLMAHYHYLNHYDLPDPHMLDMQPEINTSFTDDALRSQHLDFIINLHSFLQLKQETLYLTVLLHDKYCSKRIVYKKHYLLVMLSALWIASKYVDKKSRIPNLKELCYYANNANLKLDHTSIEYDNSMFIQMEQHICTTLNWEIGTGISQEEVLQIIFMNISNISNVSSEARDERELKGVQNTHDTQNTQNTKNTQNTQDTQDTQNTQGSNSSPQYSSHDILKLYQIASFLCEYSLYFKNFMFFNKNIVSCVSVLLASKIYNVHCDFNYAWMCIPNTSCVSELETILLDPFFESETDLNELRKCCHCFLNEIFNIQHNEKAKILFKKYKLINIMDLLHSFIENNYNAYLKLGFLSEKLAIVQTHPQNINDFPSSSSSSSPNTELNENHLNLQIISITDYFMNIPAFLYQHDKWSASLISDMAQNTHMDTVLDYQDQYSNYHNTPRAHCNDSPNQHSTSSSVFEYSSAISSASAVSSVSSQKAQTPMTPMSTMFMMKTLAHHHQRADTMNARSSGAQ</sequence>
<dbReference type="FunFam" id="1.10.472.10:FF:000010">
    <property type="entry name" value="G1/S-specific cyclin Cln1"/>
    <property type="match status" value="1"/>
</dbReference>
<dbReference type="OrthoDB" id="5590282at2759"/>
<dbReference type="CDD" id="cd20559">
    <property type="entry name" value="CYCLIN_ScCLN_like"/>
    <property type="match status" value="1"/>
</dbReference>
<feature type="domain" description="Cyclin-like" evidence="7">
    <location>
        <begin position="61"/>
        <end position="157"/>
    </location>
</feature>
<dbReference type="Proteomes" id="UP000095728">
    <property type="component" value="Unassembled WGS sequence"/>
</dbReference>
<dbReference type="AlphaFoldDB" id="A0A1E5RGK1"/>
<dbReference type="InterPro" id="IPR013763">
    <property type="entry name" value="Cyclin-like_dom"/>
</dbReference>
<name>A0A1E5RGK1_9ASCO</name>
<dbReference type="Gene3D" id="1.10.472.10">
    <property type="entry name" value="Cyclin-like"/>
    <property type="match status" value="1"/>
</dbReference>
<dbReference type="GO" id="GO:0044843">
    <property type="term" value="P:cell cycle G1/S phase transition"/>
    <property type="evidence" value="ECO:0007669"/>
    <property type="project" value="UniProtKB-ARBA"/>
</dbReference>
<dbReference type="Pfam" id="PF00134">
    <property type="entry name" value="Cyclin_N"/>
    <property type="match status" value="1"/>
</dbReference>
<dbReference type="PANTHER" id="PTHR10177">
    <property type="entry name" value="CYCLINS"/>
    <property type="match status" value="1"/>
</dbReference>
<evidence type="ECO:0000313" key="8">
    <source>
        <dbReference type="EMBL" id="OEJ86039.1"/>
    </source>
</evidence>
<dbReference type="SMART" id="SM00385">
    <property type="entry name" value="CYCLIN"/>
    <property type="match status" value="1"/>
</dbReference>
<dbReference type="GO" id="GO:0016538">
    <property type="term" value="F:cyclin-dependent protein serine/threonine kinase regulator activity"/>
    <property type="evidence" value="ECO:0007669"/>
    <property type="project" value="UniProtKB-ARBA"/>
</dbReference>
<comment type="similarity">
    <text evidence="1 5">Belongs to the cyclin family.</text>
</comment>
<evidence type="ECO:0000256" key="4">
    <source>
        <dbReference type="ARBA" id="ARBA00023306"/>
    </source>
</evidence>
<keyword evidence="4" id="KW-0131">Cell cycle</keyword>
<dbReference type="InParanoid" id="A0A1E5RGK1"/>
<dbReference type="GO" id="GO:0051301">
    <property type="term" value="P:cell division"/>
    <property type="evidence" value="ECO:0007669"/>
    <property type="project" value="UniProtKB-KW"/>
</dbReference>
<dbReference type="SUPFAM" id="SSF47954">
    <property type="entry name" value="Cyclin-like"/>
    <property type="match status" value="1"/>
</dbReference>
<proteinExistence type="inferred from homology"/>
<evidence type="ECO:0000256" key="3">
    <source>
        <dbReference type="ARBA" id="ARBA00023127"/>
    </source>
</evidence>
<evidence type="ECO:0000313" key="9">
    <source>
        <dbReference type="Proteomes" id="UP000095728"/>
    </source>
</evidence>
<evidence type="ECO:0000256" key="1">
    <source>
        <dbReference type="ARBA" id="ARBA00008742"/>
    </source>
</evidence>
<gene>
    <name evidence="8" type="ORF">AWRI3579_g1586</name>
</gene>
<organism evidence="8 9">
    <name type="scientific">Hanseniaspora osmophila</name>
    <dbReference type="NCBI Taxonomy" id="56408"/>
    <lineage>
        <taxon>Eukaryota</taxon>
        <taxon>Fungi</taxon>
        <taxon>Dikarya</taxon>
        <taxon>Ascomycota</taxon>
        <taxon>Saccharomycotina</taxon>
        <taxon>Saccharomycetes</taxon>
        <taxon>Saccharomycodales</taxon>
        <taxon>Saccharomycodaceae</taxon>
        <taxon>Hanseniaspora</taxon>
    </lineage>
</organism>
<evidence type="ECO:0000256" key="2">
    <source>
        <dbReference type="ARBA" id="ARBA00022618"/>
    </source>
</evidence>
<keyword evidence="2" id="KW-0132">Cell division</keyword>
<accession>A0A1E5RGK1</accession>
<keyword evidence="3 5" id="KW-0195">Cyclin</keyword>
<keyword evidence="9" id="KW-1185">Reference proteome</keyword>
<protein>
    <submittedName>
        <fullName evidence="8">G1/S-specific cyclin CLN1</fullName>
    </submittedName>
</protein>
<dbReference type="GO" id="GO:0044772">
    <property type="term" value="P:mitotic cell cycle phase transition"/>
    <property type="evidence" value="ECO:0007669"/>
    <property type="project" value="UniProtKB-ARBA"/>
</dbReference>
<dbReference type="InterPro" id="IPR006671">
    <property type="entry name" value="Cyclin_N"/>
</dbReference>
<feature type="region of interest" description="Disordered" evidence="6">
    <location>
        <begin position="191"/>
        <end position="235"/>
    </location>
</feature>